<dbReference type="OrthoDB" id="66027at2157"/>
<name>A6UWN7_META3</name>
<reference evidence="1" key="1">
    <citation type="submission" date="2007-06" db="EMBL/GenBank/DDBJ databases">
        <title>Complete sequence of Methanococcus aeolicus Nankai-3.</title>
        <authorList>
            <consortium name="US DOE Joint Genome Institute"/>
            <person name="Copeland A."/>
            <person name="Lucas S."/>
            <person name="Lapidus A."/>
            <person name="Barry K."/>
            <person name="Glavina del Rio T."/>
            <person name="Dalin E."/>
            <person name="Tice H."/>
            <person name="Pitluck S."/>
            <person name="Chain P."/>
            <person name="Malfatti S."/>
            <person name="Shin M."/>
            <person name="Vergez L."/>
            <person name="Schmutz J."/>
            <person name="Larimer F."/>
            <person name="Land M."/>
            <person name="Hauser L."/>
            <person name="Kyrpides N."/>
            <person name="Lykidis A."/>
            <person name="Sieprawska-Lupa M."/>
            <person name="Whitman W.B."/>
            <person name="Richardson P."/>
        </authorList>
    </citation>
    <scope>NUCLEOTIDE SEQUENCE [LARGE SCALE GENOMIC DNA]</scope>
    <source>
        <strain evidence="1">Nankai-3</strain>
    </source>
</reference>
<gene>
    <name evidence="1" type="ordered locus">Maeo_1333</name>
</gene>
<sequence length="273" mass="31159">MKYIFFIIFFIIFMPLVNGETAIANMDTYWTLTGEITNANPYSVFIAPMQDDILSDKLLKSSNNFELLTINGNPINNTELDISTITLNGIEGFWMPPYSTVKLKFGQEIEHIISSDGTANSYDVVGPGLVNKVETMNIKTLFEARKKGILLNEFKLYVRGSVVKSDDTDILSLILPCPLVLDGYYKFNKIMGTKDIDVWTDSYNNYLDKHSKVSHKQNPELYEIDDTLVPNMDNAFGMNLELNVFDVPAMVFTTSEKQPIDFAYTMYWDEKYT</sequence>
<dbReference type="GeneID" id="5326809"/>
<proteinExistence type="predicted"/>
<dbReference type="AlphaFoldDB" id="A6UWN7"/>
<dbReference type="Proteomes" id="UP000001106">
    <property type="component" value="Chromosome"/>
</dbReference>
<evidence type="ECO:0000313" key="1">
    <source>
        <dbReference type="EMBL" id="ABR56909.1"/>
    </source>
</evidence>
<evidence type="ECO:0000313" key="2">
    <source>
        <dbReference type="Proteomes" id="UP000001106"/>
    </source>
</evidence>
<dbReference type="EMBL" id="CP000743">
    <property type="protein sequence ID" value="ABR56909.1"/>
    <property type="molecule type" value="Genomic_DNA"/>
</dbReference>
<organism evidence="1 2">
    <name type="scientific">Methanococcus aeolicus (strain ATCC BAA-1280 / DSM 17508 / OCM 812 / Nankai-3)</name>
    <dbReference type="NCBI Taxonomy" id="419665"/>
    <lineage>
        <taxon>Archaea</taxon>
        <taxon>Methanobacteriati</taxon>
        <taxon>Methanobacteriota</taxon>
        <taxon>Methanomada group</taxon>
        <taxon>Methanococci</taxon>
        <taxon>Methanococcales</taxon>
        <taxon>Methanococcaceae</taxon>
        <taxon>Methanococcus</taxon>
    </lineage>
</organism>
<dbReference type="RefSeq" id="WP_011974041.1">
    <property type="nucleotide sequence ID" value="NC_009635.1"/>
</dbReference>
<protein>
    <submittedName>
        <fullName evidence="1">Uncharacterized protein</fullName>
    </submittedName>
</protein>
<dbReference type="STRING" id="419665.Maeo_1333"/>
<keyword evidence="2" id="KW-1185">Reference proteome</keyword>
<accession>A6UWN7</accession>
<dbReference type="eggNOG" id="arCOG05054">
    <property type="taxonomic scope" value="Archaea"/>
</dbReference>
<dbReference type="HOGENOM" id="CLU_978658_0_0_2"/>
<dbReference type="KEGG" id="mae:Maeo_1333"/>